<proteinExistence type="predicted"/>
<feature type="compositionally biased region" description="Basic and acidic residues" evidence="16">
    <location>
        <begin position="784"/>
        <end position="797"/>
    </location>
</feature>
<evidence type="ECO:0000256" key="16">
    <source>
        <dbReference type="SAM" id="MobiDB-lite"/>
    </source>
</evidence>
<dbReference type="GO" id="GO:0071555">
    <property type="term" value="P:cell wall organization"/>
    <property type="evidence" value="ECO:0007669"/>
    <property type="project" value="UniProtKB-KW"/>
</dbReference>
<evidence type="ECO:0000259" key="19">
    <source>
        <dbReference type="Pfam" id="PF00912"/>
    </source>
</evidence>
<feature type="domain" description="Penicillin-binding protein transpeptidase" evidence="18">
    <location>
        <begin position="405"/>
        <end position="656"/>
    </location>
</feature>
<evidence type="ECO:0000256" key="12">
    <source>
        <dbReference type="ARBA" id="ARBA00023268"/>
    </source>
</evidence>
<keyword evidence="7" id="KW-0378">Hydrolase</keyword>
<dbReference type="GO" id="GO:0009002">
    <property type="term" value="F:serine-type D-Ala-D-Ala carboxypeptidase activity"/>
    <property type="evidence" value="ECO:0007669"/>
    <property type="project" value="UniProtKB-EC"/>
</dbReference>
<evidence type="ECO:0000256" key="7">
    <source>
        <dbReference type="ARBA" id="ARBA00022801"/>
    </source>
</evidence>
<evidence type="ECO:0000256" key="4">
    <source>
        <dbReference type="ARBA" id="ARBA00022676"/>
    </source>
</evidence>
<evidence type="ECO:0000256" key="13">
    <source>
        <dbReference type="ARBA" id="ARBA00023316"/>
    </source>
</evidence>
<dbReference type="GO" id="GO:0009252">
    <property type="term" value="P:peptidoglycan biosynthetic process"/>
    <property type="evidence" value="ECO:0007669"/>
    <property type="project" value="UniProtKB-KW"/>
</dbReference>
<keyword evidence="21" id="KW-1185">Reference proteome</keyword>
<keyword evidence="12" id="KW-0511">Multifunctional enzyme</keyword>
<comment type="catalytic activity">
    <reaction evidence="15">
        <text>[GlcNAc-(1-&gt;4)-Mur2Ac(oyl-L-Ala-gamma-D-Glu-L-Lys-D-Ala-D-Ala)](n)-di-trans,octa-cis-undecaprenyl diphosphate + beta-D-GlcNAc-(1-&gt;4)-Mur2Ac(oyl-L-Ala-gamma-D-Glu-L-Lys-D-Ala-D-Ala)-di-trans,octa-cis-undecaprenyl diphosphate = [GlcNAc-(1-&gt;4)-Mur2Ac(oyl-L-Ala-gamma-D-Glu-L-Lys-D-Ala-D-Ala)](n+1)-di-trans,octa-cis-undecaprenyl diphosphate + di-trans,octa-cis-undecaprenyl diphosphate + H(+)</text>
        <dbReference type="Rhea" id="RHEA:23708"/>
        <dbReference type="Rhea" id="RHEA-COMP:9602"/>
        <dbReference type="Rhea" id="RHEA-COMP:9603"/>
        <dbReference type="ChEBI" id="CHEBI:15378"/>
        <dbReference type="ChEBI" id="CHEBI:58405"/>
        <dbReference type="ChEBI" id="CHEBI:60033"/>
        <dbReference type="ChEBI" id="CHEBI:78435"/>
        <dbReference type="EC" id="2.4.99.28"/>
    </reaction>
</comment>
<evidence type="ECO:0000256" key="10">
    <source>
        <dbReference type="ARBA" id="ARBA00022989"/>
    </source>
</evidence>
<keyword evidence="9" id="KW-0573">Peptidoglycan synthesis</keyword>
<dbReference type="InterPro" id="IPR001460">
    <property type="entry name" value="PCN-bd_Tpept"/>
</dbReference>
<dbReference type="EMBL" id="NGKC01000004">
    <property type="protein sequence ID" value="RSU12869.1"/>
    <property type="molecule type" value="Genomic_DNA"/>
</dbReference>
<dbReference type="InterPro" id="IPR001264">
    <property type="entry name" value="Glyco_trans_51"/>
</dbReference>
<dbReference type="PANTHER" id="PTHR32282">
    <property type="entry name" value="BINDING PROTEIN TRANSPEPTIDASE, PUTATIVE-RELATED"/>
    <property type="match status" value="1"/>
</dbReference>
<keyword evidence="2" id="KW-0121">Carboxypeptidase</keyword>
<dbReference type="Gene3D" id="3.40.50.12800">
    <property type="match status" value="1"/>
</dbReference>
<dbReference type="GO" id="GO:0006508">
    <property type="term" value="P:proteolysis"/>
    <property type="evidence" value="ECO:0007669"/>
    <property type="project" value="UniProtKB-KW"/>
</dbReference>
<dbReference type="GO" id="GO:0008658">
    <property type="term" value="F:penicillin binding"/>
    <property type="evidence" value="ECO:0007669"/>
    <property type="project" value="InterPro"/>
</dbReference>
<sequence>MSLKKGNPRSKQQQKKKDTSPVFKFNVAYRVAGSLLMIFVLGLLAVGAVAAGTGIGYFAYLSSTVDVPSKEELSHKINDIELISRMKYSSGEDIAVIKSDLVRTSVKSEEISPLLKQAVISTEDEHFYEHNGIVPKAILRALVSDVTGVGGSSGGSTLTQQLIKQQVLTSETSYKRKATEILLAMKTNQLFSKEEILVAYLNVSPFGRNNKGENIAGVEEAALGLFGKRASDLTLPQAAFIAGLPQSPIVYTPYTHTGEMKEDISSGMARKDEVLFNLYRDKQISKKEYDEAVNYDLKADFLAPAQSTQNTNNFLYNYIYDEAGEIMMNVMKVYEGDNITAEEIAADKKLYLRYLNLAKKEIATRGYTVETTIDKNIYNAMQEAVAQYGDILGGYNGKLVETGSVLMDNKTGRIYGFIGGRDYQKSQNNHAFQTRRSPASTMKPILGYAPAIDIGLIGSETMLADFPRTYKADPSKAVKNYDNTGTSTFKSVRESLKNSYNIPVVNLYDVLREQGVAKEYFDKMNINLTDGEYQHESLIVGGTDYGLTVLEQTGAFATLANGGVYNKGYSITKITDKDGNVVYEHKEDPVRVFKPATASIMNDMMRDVLQSGTGTAAKNTLYSVDNNLANADWVGKTGTSEEYKDYWFTASTPAITMSSWIGYDDGTILSTSAGHSNMVYWAYVTNYVYQRAPEIFGVDQRFELDESVIKSTVSTFTGERPGKVQMPENYTKDLSGDKTTTSYYAVDGAPQSSYRFGIGGTDADYKTVWAKYSPPVQRKKKADKRPENNEDKDKKDD</sequence>
<evidence type="ECO:0000256" key="6">
    <source>
        <dbReference type="ARBA" id="ARBA00022692"/>
    </source>
</evidence>
<evidence type="ECO:0000256" key="3">
    <source>
        <dbReference type="ARBA" id="ARBA00022670"/>
    </source>
</evidence>
<keyword evidence="10 17" id="KW-1133">Transmembrane helix</keyword>
<dbReference type="SUPFAM" id="SSF56601">
    <property type="entry name" value="beta-lactamase/transpeptidase-like"/>
    <property type="match status" value="1"/>
</dbReference>
<organism evidence="20 21">
    <name type="scientific">Vagococcus acidifermentans</name>
    <dbReference type="NCBI Taxonomy" id="564710"/>
    <lineage>
        <taxon>Bacteria</taxon>
        <taxon>Bacillati</taxon>
        <taxon>Bacillota</taxon>
        <taxon>Bacilli</taxon>
        <taxon>Lactobacillales</taxon>
        <taxon>Enterococcaceae</taxon>
        <taxon>Vagococcus</taxon>
    </lineage>
</organism>
<reference evidence="20 21" key="1">
    <citation type="submission" date="2017-05" db="EMBL/GenBank/DDBJ databases">
        <title>Vagococcus spp. assemblies.</title>
        <authorList>
            <person name="Gulvik C.A."/>
        </authorList>
    </citation>
    <scope>NUCLEOTIDE SEQUENCE [LARGE SCALE GENOMIC DNA]</scope>
    <source>
        <strain evidence="20 21">LMG 24798</strain>
    </source>
</reference>
<evidence type="ECO:0000256" key="9">
    <source>
        <dbReference type="ARBA" id="ARBA00022984"/>
    </source>
</evidence>
<evidence type="ECO:0000256" key="8">
    <source>
        <dbReference type="ARBA" id="ARBA00022960"/>
    </source>
</evidence>
<evidence type="ECO:0000256" key="14">
    <source>
        <dbReference type="ARBA" id="ARBA00034000"/>
    </source>
</evidence>
<evidence type="ECO:0000256" key="15">
    <source>
        <dbReference type="ARBA" id="ARBA00049902"/>
    </source>
</evidence>
<name>A0A430AXU1_9ENTE</name>
<keyword evidence="3" id="KW-0645">Protease</keyword>
<dbReference type="InterPro" id="IPR036950">
    <property type="entry name" value="PBP_transglycosylase"/>
</dbReference>
<dbReference type="InterPro" id="IPR050396">
    <property type="entry name" value="Glycosyltr_51/Transpeptidase"/>
</dbReference>
<dbReference type="GO" id="GO:0030288">
    <property type="term" value="C:outer membrane-bounded periplasmic space"/>
    <property type="evidence" value="ECO:0007669"/>
    <property type="project" value="TreeGrafter"/>
</dbReference>
<gene>
    <name evidence="20" type="ORF">CBF27_04845</name>
</gene>
<keyword evidence="11 17" id="KW-0472">Membrane</keyword>
<evidence type="ECO:0000313" key="21">
    <source>
        <dbReference type="Proteomes" id="UP000286773"/>
    </source>
</evidence>
<evidence type="ECO:0000259" key="18">
    <source>
        <dbReference type="Pfam" id="PF00905"/>
    </source>
</evidence>
<accession>A0A430AXU1</accession>
<evidence type="ECO:0000313" key="20">
    <source>
        <dbReference type="EMBL" id="RSU12869.1"/>
    </source>
</evidence>
<dbReference type="OrthoDB" id="9766909at2"/>
<protein>
    <submittedName>
        <fullName evidence="20">Uncharacterized protein</fullName>
    </submittedName>
</protein>
<keyword evidence="6 17" id="KW-0812">Transmembrane</keyword>
<evidence type="ECO:0000256" key="5">
    <source>
        <dbReference type="ARBA" id="ARBA00022679"/>
    </source>
</evidence>
<comment type="caution">
    <text evidence="20">The sequence shown here is derived from an EMBL/GenBank/DDBJ whole genome shotgun (WGS) entry which is preliminary data.</text>
</comment>
<dbReference type="GO" id="GO:0008955">
    <property type="term" value="F:peptidoglycan glycosyltransferase activity"/>
    <property type="evidence" value="ECO:0007669"/>
    <property type="project" value="UniProtKB-EC"/>
</dbReference>
<evidence type="ECO:0000256" key="17">
    <source>
        <dbReference type="SAM" id="Phobius"/>
    </source>
</evidence>
<feature type="region of interest" description="Disordered" evidence="16">
    <location>
        <begin position="775"/>
        <end position="797"/>
    </location>
</feature>
<dbReference type="Pfam" id="PF00905">
    <property type="entry name" value="Transpeptidase"/>
    <property type="match status" value="1"/>
</dbReference>
<dbReference type="AlphaFoldDB" id="A0A430AXU1"/>
<dbReference type="RefSeq" id="WP_126812962.1">
    <property type="nucleotide sequence ID" value="NZ_NGKC01000004.1"/>
</dbReference>
<dbReference type="Gene3D" id="3.40.710.10">
    <property type="entry name" value="DD-peptidase/beta-lactamase superfamily"/>
    <property type="match status" value="1"/>
</dbReference>
<keyword evidence="5" id="KW-0808">Transferase</keyword>
<comment type="catalytic activity">
    <reaction evidence="14">
        <text>Preferential cleavage: (Ac)2-L-Lys-D-Ala-|-D-Ala. Also transpeptidation of peptidyl-alanyl moieties that are N-acyl substituents of D-alanine.</text>
        <dbReference type="EC" id="3.4.16.4"/>
    </reaction>
</comment>
<keyword evidence="8" id="KW-0133">Cell shape</keyword>
<dbReference type="PANTHER" id="PTHR32282:SF32">
    <property type="entry name" value="PENICILLIN-BINDING PROTEIN 2A"/>
    <property type="match status" value="1"/>
</dbReference>
<feature type="domain" description="Glycosyl transferase family 51" evidence="19">
    <location>
        <begin position="93"/>
        <end position="263"/>
    </location>
</feature>
<dbReference type="InterPro" id="IPR023346">
    <property type="entry name" value="Lysozyme-like_dom_sf"/>
</dbReference>
<dbReference type="Gene3D" id="1.10.3810.10">
    <property type="entry name" value="Biosynthetic peptidoglycan transglycosylase-like"/>
    <property type="match status" value="1"/>
</dbReference>
<dbReference type="GO" id="GO:0008360">
    <property type="term" value="P:regulation of cell shape"/>
    <property type="evidence" value="ECO:0007669"/>
    <property type="project" value="UniProtKB-KW"/>
</dbReference>
<dbReference type="SUPFAM" id="SSF53955">
    <property type="entry name" value="Lysozyme-like"/>
    <property type="match status" value="1"/>
</dbReference>
<dbReference type="InterPro" id="IPR012338">
    <property type="entry name" value="Beta-lactam/transpept-like"/>
</dbReference>
<feature type="transmembrane region" description="Helical" evidence="17">
    <location>
        <begin position="35"/>
        <end position="60"/>
    </location>
</feature>
<dbReference type="Proteomes" id="UP000286773">
    <property type="component" value="Unassembled WGS sequence"/>
</dbReference>
<keyword evidence="1" id="KW-1003">Cell membrane</keyword>
<evidence type="ECO:0000256" key="11">
    <source>
        <dbReference type="ARBA" id="ARBA00023136"/>
    </source>
</evidence>
<keyword evidence="13" id="KW-0961">Cell wall biogenesis/degradation</keyword>
<evidence type="ECO:0000256" key="1">
    <source>
        <dbReference type="ARBA" id="ARBA00022475"/>
    </source>
</evidence>
<keyword evidence="4" id="KW-0328">Glycosyltransferase</keyword>
<evidence type="ECO:0000256" key="2">
    <source>
        <dbReference type="ARBA" id="ARBA00022645"/>
    </source>
</evidence>
<dbReference type="Pfam" id="PF00912">
    <property type="entry name" value="Transgly"/>
    <property type="match status" value="1"/>
</dbReference>